<evidence type="ECO:0000259" key="1">
    <source>
        <dbReference type="PROSITE" id="PS50404"/>
    </source>
</evidence>
<dbReference type="InterPro" id="IPR054416">
    <property type="entry name" value="GST_UstS-like_C"/>
</dbReference>
<gene>
    <name evidence="2" type="ORF">BDP27DRAFT_1335619</name>
</gene>
<dbReference type="GO" id="GO:0004364">
    <property type="term" value="F:glutathione transferase activity"/>
    <property type="evidence" value="ECO:0007669"/>
    <property type="project" value="TreeGrafter"/>
</dbReference>
<dbReference type="AlphaFoldDB" id="A0A9P5PFV3"/>
<dbReference type="InterPro" id="IPR036282">
    <property type="entry name" value="Glutathione-S-Trfase_C_sf"/>
</dbReference>
<dbReference type="SUPFAM" id="SSF47616">
    <property type="entry name" value="GST C-terminal domain-like"/>
    <property type="match status" value="1"/>
</dbReference>
<dbReference type="GO" id="GO:0016034">
    <property type="term" value="F:maleylacetoacetate isomerase activity"/>
    <property type="evidence" value="ECO:0007669"/>
    <property type="project" value="TreeGrafter"/>
</dbReference>
<comment type="caution">
    <text evidence="2">The sequence shown here is derived from an EMBL/GenBank/DDBJ whole genome shotgun (WGS) entry which is preliminary data.</text>
</comment>
<dbReference type="CDD" id="cd00299">
    <property type="entry name" value="GST_C_family"/>
    <property type="match status" value="1"/>
</dbReference>
<proteinExistence type="predicted"/>
<dbReference type="GO" id="GO:0006749">
    <property type="term" value="P:glutathione metabolic process"/>
    <property type="evidence" value="ECO:0007669"/>
    <property type="project" value="TreeGrafter"/>
</dbReference>
<reference evidence="2" key="1">
    <citation type="submission" date="2020-11" db="EMBL/GenBank/DDBJ databases">
        <authorList>
            <consortium name="DOE Joint Genome Institute"/>
            <person name="Ahrendt S."/>
            <person name="Riley R."/>
            <person name="Andreopoulos W."/>
            <person name="Labutti K."/>
            <person name="Pangilinan J."/>
            <person name="Ruiz-Duenas F.J."/>
            <person name="Barrasa J.M."/>
            <person name="Sanchez-Garcia M."/>
            <person name="Camarero S."/>
            <person name="Miyauchi S."/>
            <person name="Serrano A."/>
            <person name="Linde D."/>
            <person name="Babiker R."/>
            <person name="Drula E."/>
            <person name="Ayuso-Fernandez I."/>
            <person name="Pacheco R."/>
            <person name="Padilla G."/>
            <person name="Ferreira P."/>
            <person name="Barriuso J."/>
            <person name="Kellner H."/>
            <person name="Castanera R."/>
            <person name="Alfaro M."/>
            <person name="Ramirez L."/>
            <person name="Pisabarro A.G."/>
            <person name="Kuo A."/>
            <person name="Tritt A."/>
            <person name="Lipzen A."/>
            <person name="He G."/>
            <person name="Yan M."/>
            <person name="Ng V."/>
            <person name="Cullen D."/>
            <person name="Martin F."/>
            <person name="Rosso M.-N."/>
            <person name="Henrissat B."/>
            <person name="Hibbett D."/>
            <person name="Martinez A.T."/>
            <person name="Grigoriev I.V."/>
        </authorList>
    </citation>
    <scope>NUCLEOTIDE SEQUENCE</scope>
    <source>
        <strain evidence="2">AH 40177</strain>
    </source>
</reference>
<dbReference type="Proteomes" id="UP000772434">
    <property type="component" value="Unassembled WGS sequence"/>
</dbReference>
<dbReference type="SUPFAM" id="SSF52833">
    <property type="entry name" value="Thioredoxin-like"/>
    <property type="match status" value="1"/>
</dbReference>
<feature type="domain" description="GST N-terminal" evidence="1">
    <location>
        <begin position="6"/>
        <end position="97"/>
    </location>
</feature>
<dbReference type="Pfam" id="PF22041">
    <property type="entry name" value="GST_C_7"/>
    <property type="match status" value="1"/>
</dbReference>
<dbReference type="OrthoDB" id="4951845at2759"/>
<protein>
    <recommendedName>
        <fullName evidence="1">GST N-terminal domain-containing protein</fullName>
    </recommendedName>
</protein>
<dbReference type="PANTHER" id="PTHR42673:SF4">
    <property type="entry name" value="MALEYLACETOACETATE ISOMERASE"/>
    <property type="match status" value="1"/>
</dbReference>
<dbReference type="EMBL" id="JADNRY010000154">
    <property type="protein sequence ID" value="KAF9063083.1"/>
    <property type="molecule type" value="Genomic_DNA"/>
</dbReference>
<evidence type="ECO:0000313" key="3">
    <source>
        <dbReference type="Proteomes" id="UP000772434"/>
    </source>
</evidence>
<dbReference type="Gene3D" id="3.40.30.10">
    <property type="entry name" value="Glutaredoxin"/>
    <property type="match status" value="1"/>
</dbReference>
<dbReference type="PROSITE" id="PS50404">
    <property type="entry name" value="GST_NTER"/>
    <property type="match status" value="1"/>
</dbReference>
<name>A0A9P5PFV3_9AGAR</name>
<dbReference type="GO" id="GO:0006559">
    <property type="term" value="P:L-phenylalanine catabolic process"/>
    <property type="evidence" value="ECO:0007669"/>
    <property type="project" value="TreeGrafter"/>
</dbReference>
<dbReference type="PANTHER" id="PTHR42673">
    <property type="entry name" value="MALEYLACETOACETATE ISOMERASE"/>
    <property type="match status" value="1"/>
</dbReference>
<dbReference type="Gene3D" id="1.20.1050.10">
    <property type="match status" value="1"/>
</dbReference>
<organism evidence="2 3">
    <name type="scientific">Rhodocollybia butyracea</name>
    <dbReference type="NCBI Taxonomy" id="206335"/>
    <lineage>
        <taxon>Eukaryota</taxon>
        <taxon>Fungi</taxon>
        <taxon>Dikarya</taxon>
        <taxon>Basidiomycota</taxon>
        <taxon>Agaricomycotina</taxon>
        <taxon>Agaricomycetes</taxon>
        <taxon>Agaricomycetidae</taxon>
        <taxon>Agaricales</taxon>
        <taxon>Marasmiineae</taxon>
        <taxon>Omphalotaceae</taxon>
        <taxon>Rhodocollybia</taxon>
    </lineage>
</organism>
<sequence length="246" mass="28206">MITLYDFDSKTKHPWNVSVWKARYSLNFKKVPYKTIWIEYPDIEPTMKKLGARPTSLRGDGSPMYTLPVIHDDSTGAIISDSALIAEYLDKTYPTSTELIPRGTHTLQAAFRGLIESKMFPLGLLVVPELIREVVNGPSAEYMTSHYLPKFGISDLATWTLSEEQRIAEWDKVKELLGSVHVMMKAEDKWIMGDEISFADFAVASVFEMIKAAVGKGSEDWKRVLSWHDGRWDRMMTELERYRAIY</sequence>
<dbReference type="Pfam" id="PF13409">
    <property type="entry name" value="GST_N_2"/>
    <property type="match status" value="1"/>
</dbReference>
<accession>A0A9P5PFV3</accession>
<dbReference type="InterPro" id="IPR004045">
    <property type="entry name" value="Glutathione_S-Trfase_N"/>
</dbReference>
<keyword evidence="3" id="KW-1185">Reference proteome</keyword>
<evidence type="ECO:0000313" key="2">
    <source>
        <dbReference type="EMBL" id="KAF9063083.1"/>
    </source>
</evidence>
<dbReference type="InterPro" id="IPR036249">
    <property type="entry name" value="Thioredoxin-like_sf"/>
</dbReference>